<proteinExistence type="predicted"/>
<dbReference type="AlphaFoldDB" id="A0A9J2P1Y3"/>
<dbReference type="WBParaSite" id="ALUE_0000376601-mRNA-1">
    <property type="protein sequence ID" value="ALUE_0000376601-mRNA-1"/>
    <property type="gene ID" value="ALUE_0000376601"/>
</dbReference>
<name>A0A9J2P1Y3_ASCLU</name>
<accession>A0A9J2P1Y3</accession>
<protein>
    <submittedName>
        <fullName evidence="2">Uncharacterized protein</fullName>
    </submittedName>
</protein>
<reference evidence="2" key="1">
    <citation type="submission" date="2023-03" db="UniProtKB">
        <authorList>
            <consortium name="WormBaseParasite"/>
        </authorList>
    </citation>
    <scope>IDENTIFICATION</scope>
</reference>
<dbReference type="Proteomes" id="UP000036681">
    <property type="component" value="Unplaced"/>
</dbReference>
<evidence type="ECO:0000313" key="1">
    <source>
        <dbReference type="Proteomes" id="UP000036681"/>
    </source>
</evidence>
<evidence type="ECO:0000313" key="2">
    <source>
        <dbReference type="WBParaSite" id="ALUE_0000376601-mRNA-1"/>
    </source>
</evidence>
<organism evidence="1 2">
    <name type="scientific">Ascaris lumbricoides</name>
    <name type="common">Giant roundworm</name>
    <dbReference type="NCBI Taxonomy" id="6252"/>
    <lineage>
        <taxon>Eukaryota</taxon>
        <taxon>Metazoa</taxon>
        <taxon>Ecdysozoa</taxon>
        <taxon>Nematoda</taxon>
        <taxon>Chromadorea</taxon>
        <taxon>Rhabditida</taxon>
        <taxon>Spirurina</taxon>
        <taxon>Ascaridomorpha</taxon>
        <taxon>Ascaridoidea</taxon>
        <taxon>Ascarididae</taxon>
        <taxon>Ascaris</taxon>
    </lineage>
</organism>
<sequence>MSENLLSLTIKADKYLPINYNVLAYEEVCHIADVVMAHSNDEEKCQGALRGTVWYSGVVPCLESLFLAFLNQRGLAANEKAPHLTMD</sequence>
<keyword evidence="1" id="KW-1185">Reference proteome</keyword>